<dbReference type="Gene3D" id="1.10.357.10">
    <property type="entry name" value="Tetracycline Repressor, domain 2"/>
    <property type="match status" value="1"/>
</dbReference>
<dbReference type="PROSITE" id="PS50977">
    <property type="entry name" value="HTH_TETR_2"/>
    <property type="match status" value="1"/>
</dbReference>
<feature type="domain" description="HTH tetR-type" evidence="3">
    <location>
        <begin position="5"/>
        <end position="65"/>
    </location>
</feature>
<dbReference type="PANTHER" id="PTHR30055:SF231">
    <property type="entry name" value="TRANSCRIPTIONAL REGULATORY PROTEIN (PROBABLY DEOR-FAMILY)-RELATED"/>
    <property type="match status" value="1"/>
</dbReference>
<accession>A0ABV7PW41</accession>
<dbReference type="Proteomes" id="UP001595712">
    <property type="component" value="Unassembled WGS sequence"/>
</dbReference>
<dbReference type="PANTHER" id="PTHR30055">
    <property type="entry name" value="HTH-TYPE TRANSCRIPTIONAL REGULATOR RUTR"/>
    <property type="match status" value="1"/>
</dbReference>
<name>A0ABV7PW41_9ACTN</name>
<evidence type="ECO:0000313" key="4">
    <source>
        <dbReference type="EMBL" id="MFC3491509.1"/>
    </source>
</evidence>
<feature type="DNA-binding region" description="H-T-H motif" evidence="2">
    <location>
        <begin position="28"/>
        <end position="47"/>
    </location>
</feature>
<organism evidence="4 5">
    <name type="scientific">Glycomyces rhizosphaerae</name>
    <dbReference type="NCBI Taxonomy" id="2054422"/>
    <lineage>
        <taxon>Bacteria</taxon>
        <taxon>Bacillati</taxon>
        <taxon>Actinomycetota</taxon>
        <taxon>Actinomycetes</taxon>
        <taxon>Glycomycetales</taxon>
        <taxon>Glycomycetaceae</taxon>
        <taxon>Glycomyces</taxon>
    </lineage>
</organism>
<dbReference type="RefSeq" id="WP_387970425.1">
    <property type="nucleotide sequence ID" value="NZ_JBHRWO010000004.1"/>
</dbReference>
<dbReference type="EMBL" id="JBHRWO010000004">
    <property type="protein sequence ID" value="MFC3491509.1"/>
    <property type="molecule type" value="Genomic_DNA"/>
</dbReference>
<dbReference type="SUPFAM" id="SSF46689">
    <property type="entry name" value="Homeodomain-like"/>
    <property type="match status" value="1"/>
</dbReference>
<evidence type="ECO:0000259" key="3">
    <source>
        <dbReference type="PROSITE" id="PS50977"/>
    </source>
</evidence>
<keyword evidence="5" id="KW-1185">Reference proteome</keyword>
<proteinExistence type="predicted"/>
<dbReference type="InterPro" id="IPR050109">
    <property type="entry name" value="HTH-type_TetR-like_transc_reg"/>
</dbReference>
<dbReference type="Pfam" id="PF17940">
    <property type="entry name" value="TetR_C_31"/>
    <property type="match status" value="1"/>
</dbReference>
<comment type="caution">
    <text evidence="4">The sequence shown here is derived from an EMBL/GenBank/DDBJ whole genome shotgun (WGS) entry which is preliminary data.</text>
</comment>
<dbReference type="Pfam" id="PF00440">
    <property type="entry name" value="TetR_N"/>
    <property type="match status" value="1"/>
</dbReference>
<dbReference type="InterPro" id="IPR001647">
    <property type="entry name" value="HTH_TetR"/>
</dbReference>
<gene>
    <name evidence="4" type="ORF">ACFO8M_03285</name>
</gene>
<reference evidence="5" key="1">
    <citation type="journal article" date="2019" name="Int. J. Syst. Evol. Microbiol.">
        <title>The Global Catalogue of Microorganisms (GCM) 10K type strain sequencing project: providing services to taxonomists for standard genome sequencing and annotation.</title>
        <authorList>
            <consortium name="The Broad Institute Genomics Platform"/>
            <consortium name="The Broad Institute Genome Sequencing Center for Infectious Disease"/>
            <person name="Wu L."/>
            <person name="Ma J."/>
        </authorList>
    </citation>
    <scope>NUCLEOTIDE SEQUENCE [LARGE SCALE GENOMIC DNA]</scope>
    <source>
        <strain evidence="5">CGMCC 4.7396</strain>
    </source>
</reference>
<sequence>MRQNPERRTALIDAAIEVLADQGARGLTFRAVDTRAGVPIGTASNYFPGRDALLTQAGQRVFQRLDPGADVVGEALALPRTRASVDKLMHEMFERITAFRSGYLAMLELRLEATRRPELSKLLTEQIRENVEQNVRFHLDAGMPGDADTVVLLYLALSWLIVERLTLPEVFGDERTKELITAAVAQIVPE</sequence>
<dbReference type="InterPro" id="IPR009057">
    <property type="entry name" value="Homeodomain-like_sf"/>
</dbReference>
<protein>
    <submittedName>
        <fullName evidence="4">TetR/AcrR family transcriptional regulator</fullName>
    </submittedName>
</protein>
<evidence type="ECO:0000313" key="5">
    <source>
        <dbReference type="Proteomes" id="UP001595712"/>
    </source>
</evidence>
<evidence type="ECO:0000256" key="2">
    <source>
        <dbReference type="PROSITE-ProRule" id="PRU00335"/>
    </source>
</evidence>
<evidence type="ECO:0000256" key="1">
    <source>
        <dbReference type="ARBA" id="ARBA00023125"/>
    </source>
</evidence>
<dbReference type="InterPro" id="IPR041583">
    <property type="entry name" value="TetR_C_31"/>
</dbReference>
<keyword evidence="1 2" id="KW-0238">DNA-binding</keyword>